<name>A0A8B6GP32_MYTGA</name>
<evidence type="ECO:0008006" key="3">
    <source>
        <dbReference type="Google" id="ProtNLM"/>
    </source>
</evidence>
<dbReference type="EMBL" id="UYJE01008752">
    <property type="protein sequence ID" value="VDI66880.1"/>
    <property type="molecule type" value="Genomic_DNA"/>
</dbReference>
<comment type="caution">
    <text evidence="1">The sequence shown here is derived from an EMBL/GenBank/DDBJ whole genome shotgun (WGS) entry which is preliminary data.</text>
</comment>
<dbReference type="OrthoDB" id="10348175at2759"/>
<organism evidence="1 2">
    <name type="scientific">Mytilus galloprovincialis</name>
    <name type="common">Mediterranean mussel</name>
    <dbReference type="NCBI Taxonomy" id="29158"/>
    <lineage>
        <taxon>Eukaryota</taxon>
        <taxon>Metazoa</taxon>
        <taxon>Spiralia</taxon>
        <taxon>Lophotrochozoa</taxon>
        <taxon>Mollusca</taxon>
        <taxon>Bivalvia</taxon>
        <taxon>Autobranchia</taxon>
        <taxon>Pteriomorphia</taxon>
        <taxon>Mytilida</taxon>
        <taxon>Mytiloidea</taxon>
        <taxon>Mytilidae</taxon>
        <taxon>Mytilinae</taxon>
        <taxon>Mytilus</taxon>
    </lineage>
</organism>
<reference evidence="1" key="1">
    <citation type="submission" date="2018-11" db="EMBL/GenBank/DDBJ databases">
        <authorList>
            <person name="Alioto T."/>
            <person name="Alioto T."/>
        </authorList>
    </citation>
    <scope>NUCLEOTIDE SEQUENCE</scope>
</reference>
<dbReference type="Gene3D" id="2.60.40.10">
    <property type="entry name" value="Immunoglobulins"/>
    <property type="match status" value="1"/>
</dbReference>
<dbReference type="InterPro" id="IPR013783">
    <property type="entry name" value="Ig-like_fold"/>
</dbReference>
<gene>
    <name evidence="1" type="ORF">MGAL_10B071852</name>
</gene>
<keyword evidence="2" id="KW-1185">Reference proteome</keyword>
<protein>
    <recommendedName>
        <fullName evidence="3">Ig-like domain-containing protein</fullName>
    </recommendedName>
</protein>
<evidence type="ECO:0000313" key="2">
    <source>
        <dbReference type="Proteomes" id="UP000596742"/>
    </source>
</evidence>
<evidence type="ECO:0000313" key="1">
    <source>
        <dbReference type="EMBL" id="VDI66880.1"/>
    </source>
</evidence>
<dbReference type="Proteomes" id="UP000596742">
    <property type="component" value="Unassembled WGS sequence"/>
</dbReference>
<proteinExistence type="predicted"/>
<accession>A0A8B6GP32</accession>
<sequence length="353" mass="39375">MYIIGLQVSSGQICMSTKIQNNKLQLVCNVKHLELEVHIQDPLGDKRSRCLIPYPKPSCSAFNGDATQNMSSNMTVLMLNEDLRYNHRVNGEWSCLHGSKNEKATALVNIQGTRDNDGESIDVSITGPRSVKKYQAFKLVCSGTEAPENHIATFRLKNEVSNRITEMERKCKPHRNQSACLDNKSYELVYTAPKSSGILTVTCTMNIQPFGKLTDCIFVNVVDLSGPFLSLDAYLPVFGNTDLTIVCTAISAENEIHLSWACLNGTREDKKKENSSTKMFISKLTYKVKVTDNGRICSCNARIGDFTSSDTITLNVTAGCEQSVTPRTIYFAAPQENRVNVYEDILHYDEIEN</sequence>
<dbReference type="AlphaFoldDB" id="A0A8B6GP32"/>